<gene>
    <name evidence="1" type="ORF">ABID29_001754</name>
</gene>
<name>A0ABV2FJE2_9STRE</name>
<sequence>MVTIEELLSGELDAVTSASRAFPEETLDLVRQAPEGLTAYDILLAQLSDEEE</sequence>
<accession>A0ABV2FJE2</accession>
<comment type="caution">
    <text evidence="1">The sequence shown here is derived from an EMBL/GenBank/DDBJ whole genome shotgun (WGS) entry which is preliminary data.</text>
</comment>
<keyword evidence="2" id="KW-1185">Reference proteome</keyword>
<reference evidence="1 2" key="1">
    <citation type="submission" date="2024-06" db="EMBL/GenBank/DDBJ databases">
        <title>Genomic Encyclopedia of Type Strains, Phase IV (KMG-IV): sequencing the most valuable type-strain genomes for metagenomic binning, comparative biology and taxonomic classification.</title>
        <authorList>
            <person name="Goeker M."/>
        </authorList>
    </citation>
    <scope>NUCLEOTIDE SEQUENCE [LARGE SCALE GENOMIC DNA]</scope>
    <source>
        <strain evidence="1 2">DSM 28303</strain>
    </source>
</reference>
<evidence type="ECO:0000313" key="1">
    <source>
        <dbReference type="EMBL" id="MET3558628.1"/>
    </source>
</evidence>
<proteinExistence type="predicted"/>
<organism evidence="1 2">
    <name type="scientific">Streptococcus rupicaprae</name>
    <dbReference type="NCBI Taxonomy" id="759619"/>
    <lineage>
        <taxon>Bacteria</taxon>
        <taxon>Bacillati</taxon>
        <taxon>Bacillota</taxon>
        <taxon>Bacilli</taxon>
        <taxon>Lactobacillales</taxon>
        <taxon>Streptococcaceae</taxon>
        <taxon>Streptococcus</taxon>
    </lineage>
</organism>
<dbReference type="Proteomes" id="UP001549122">
    <property type="component" value="Unassembled WGS sequence"/>
</dbReference>
<dbReference type="RefSeq" id="WP_354365759.1">
    <property type="nucleotide sequence ID" value="NZ_JBEPLO010000020.1"/>
</dbReference>
<evidence type="ECO:0000313" key="2">
    <source>
        <dbReference type="Proteomes" id="UP001549122"/>
    </source>
</evidence>
<protein>
    <submittedName>
        <fullName evidence="1">Uncharacterized protein</fullName>
    </submittedName>
</protein>
<dbReference type="EMBL" id="JBEPLO010000020">
    <property type="protein sequence ID" value="MET3558628.1"/>
    <property type="molecule type" value="Genomic_DNA"/>
</dbReference>